<evidence type="ECO:0000256" key="1">
    <source>
        <dbReference type="SAM" id="Phobius"/>
    </source>
</evidence>
<protein>
    <recommendedName>
        <fullName evidence="4">G-protein coupled receptors family 1 profile domain-containing protein</fullName>
    </recommendedName>
</protein>
<keyword evidence="3" id="KW-1185">Reference proteome</keyword>
<evidence type="ECO:0000313" key="2">
    <source>
        <dbReference type="EMBL" id="CAK0850359.1"/>
    </source>
</evidence>
<proteinExistence type="predicted"/>
<gene>
    <name evidence="2" type="ORF">PCOR1329_LOCUS42781</name>
</gene>
<evidence type="ECO:0000313" key="3">
    <source>
        <dbReference type="Proteomes" id="UP001189429"/>
    </source>
</evidence>
<name>A0ABN9TWA0_9DINO</name>
<dbReference type="Proteomes" id="UP001189429">
    <property type="component" value="Unassembled WGS sequence"/>
</dbReference>
<accession>A0ABN9TWA0</accession>
<feature type="transmembrane region" description="Helical" evidence="1">
    <location>
        <begin position="12"/>
        <end position="32"/>
    </location>
</feature>
<feature type="transmembrane region" description="Helical" evidence="1">
    <location>
        <begin position="69"/>
        <end position="90"/>
    </location>
</feature>
<keyword evidence="1" id="KW-0812">Transmembrane</keyword>
<keyword evidence="1" id="KW-0472">Membrane</keyword>
<evidence type="ECO:0008006" key="4">
    <source>
        <dbReference type="Google" id="ProtNLM"/>
    </source>
</evidence>
<sequence>MAVEWQTQALRPLSCFCVLLDVLTLLCFPSFVHACNALLIRDVTCFGAHSQAKQFALRAHHLAENIQPAAVATLLFDIFLFFALFGSTAARHRAPRLLLVAGVVSVRKPIMKLACNSLAPSAVCLALFLPVPLASDVLKRSIMGTINLSASFRGQRGLPLRSSRIPVIPAVSCRSRVRVLCGEPQA</sequence>
<keyword evidence="1" id="KW-1133">Transmembrane helix</keyword>
<comment type="caution">
    <text evidence="2">The sequence shown here is derived from an EMBL/GenBank/DDBJ whole genome shotgun (WGS) entry which is preliminary data.</text>
</comment>
<reference evidence="2" key="1">
    <citation type="submission" date="2023-10" db="EMBL/GenBank/DDBJ databases">
        <authorList>
            <person name="Chen Y."/>
            <person name="Shah S."/>
            <person name="Dougan E. K."/>
            <person name="Thang M."/>
            <person name="Chan C."/>
        </authorList>
    </citation>
    <scope>NUCLEOTIDE SEQUENCE [LARGE SCALE GENOMIC DNA]</scope>
</reference>
<dbReference type="EMBL" id="CAUYUJ010015140">
    <property type="protein sequence ID" value="CAK0850359.1"/>
    <property type="molecule type" value="Genomic_DNA"/>
</dbReference>
<organism evidence="2 3">
    <name type="scientific">Prorocentrum cordatum</name>
    <dbReference type="NCBI Taxonomy" id="2364126"/>
    <lineage>
        <taxon>Eukaryota</taxon>
        <taxon>Sar</taxon>
        <taxon>Alveolata</taxon>
        <taxon>Dinophyceae</taxon>
        <taxon>Prorocentrales</taxon>
        <taxon>Prorocentraceae</taxon>
        <taxon>Prorocentrum</taxon>
    </lineage>
</organism>